<evidence type="ECO:0000256" key="1">
    <source>
        <dbReference type="ARBA" id="ARBA00004442"/>
    </source>
</evidence>
<comment type="caution">
    <text evidence="7">The sequence shown here is derived from an EMBL/GenBank/DDBJ whole genome shotgun (WGS) entry which is preliminary data.</text>
</comment>
<dbReference type="AlphaFoldDB" id="A0A0R0C6Y7"/>
<dbReference type="RefSeq" id="WP_057635830.1">
    <property type="nucleotide sequence ID" value="NZ_LDJI01000033.1"/>
</dbReference>
<dbReference type="InterPro" id="IPR006665">
    <property type="entry name" value="OmpA-like"/>
</dbReference>
<dbReference type="PANTHER" id="PTHR30329:SF21">
    <property type="entry name" value="LIPOPROTEIN YIAD-RELATED"/>
    <property type="match status" value="1"/>
</dbReference>
<gene>
    <name evidence="7" type="ORF">ABB26_16620</name>
</gene>
<dbReference type="InterPro" id="IPR006664">
    <property type="entry name" value="OMP_bac"/>
</dbReference>
<dbReference type="Proteomes" id="UP000050864">
    <property type="component" value="Unassembled WGS sequence"/>
</dbReference>
<keyword evidence="2 4" id="KW-0472">Membrane</keyword>
<keyword evidence="8" id="KW-1185">Reference proteome</keyword>
<dbReference type="PRINTS" id="PR01021">
    <property type="entry name" value="OMPADOMAIN"/>
</dbReference>
<dbReference type="CDD" id="cd07185">
    <property type="entry name" value="OmpA_C-like"/>
    <property type="match status" value="1"/>
</dbReference>
<dbReference type="SUPFAM" id="SSF103088">
    <property type="entry name" value="OmpA-like"/>
    <property type="match status" value="1"/>
</dbReference>
<dbReference type="OrthoDB" id="9782229at2"/>
<protein>
    <recommendedName>
        <fullName evidence="6">OmpA-like domain-containing protein</fullName>
    </recommendedName>
</protein>
<dbReference type="InterPro" id="IPR027405">
    <property type="entry name" value="YidB-like"/>
</dbReference>
<proteinExistence type="predicted"/>
<evidence type="ECO:0000313" key="7">
    <source>
        <dbReference type="EMBL" id="KRG62322.1"/>
    </source>
</evidence>
<dbReference type="InterPro" id="IPR045372">
    <property type="entry name" value="YidB"/>
</dbReference>
<dbReference type="PATRIC" id="fig|405444.3.peg.2577"/>
<comment type="subcellular location">
    <subcellularLocation>
        <location evidence="1">Cell outer membrane</location>
    </subcellularLocation>
</comment>
<evidence type="ECO:0000313" key="8">
    <source>
        <dbReference type="Proteomes" id="UP000050864"/>
    </source>
</evidence>
<dbReference type="PROSITE" id="PS51123">
    <property type="entry name" value="OMPA_2"/>
    <property type="match status" value="1"/>
</dbReference>
<dbReference type="PANTHER" id="PTHR30329">
    <property type="entry name" value="STATOR ELEMENT OF FLAGELLAR MOTOR COMPLEX"/>
    <property type="match status" value="1"/>
</dbReference>
<reference evidence="7 8" key="1">
    <citation type="submission" date="2015-05" db="EMBL/GenBank/DDBJ databases">
        <title>Genome sequencing and analysis of members of genus Stenotrophomonas.</title>
        <authorList>
            <person name="Patil P.P."/>
            <person name="Midha S."/>
            <person name="Patil P.B."/>
        </authorList>
    </citation>
    <scope>NUCLEOTIDE SEQUENCE [LARGE SCALE GENOMIC DNA]</scope>
    <source>
        <strain evidence="7 8">DSM 18929</strain>
    </source>
</reference>
<dbReference type="Pfam" id="PF20159">
    <property type="entry name" value="YidB"/>
    <property type="match status" value="1"/>
</dbReference>
<dbReference type="EMBL" id="LDJI01000033">
    <property type="protein sequence ID" value="KRG62322.1"/>
    <property type="molecule type" value="Genomic_DNA"/>
</dbReference>
<keyword evidence="3" id="KW-0998">Cell outer membrane</keyword>
<dbReference type="InterPro" id="IPR050330">
    <property type="entry name" value="Bact_OuterMem_StrucFunc"/>
</dbReference>
<name>A0A0R0C6Y7_9GAMM</name>
<evidence type="ECO:0000256" key="4">
    <source>
        <dbReference type="PROSITE-ProRule" id="PRU00473"/>
    </source>
</evidence>
<dbReference type="InterPro" id="IPR036737">
    <property type="entry name" value="OmpA-like_sf"/>
</dbReference>
<dbReference type="PRINTS" id="PR01023">
    <property type="entry name" value="NAFLGMOTY"/>
</dbReference>
<evidence type="ECO:0000256" key="3">
    <source>
        <dbReference type="ARBA" id="ARBA00023237"/>
    </source>
</evidence>
<dbReference type="STRING" id="405444.ABB26_16620"/>
<dbReference type="Gene3D" id="1.10.10.690">
    <property type="entry name" value="YidB-like"/>
    <property type="match status" value="1"/>
</dbReference>
<evidence type="ECO:0000259" key="6">
    <source>
        <dbReference type="PROSITE" id="PS51123"/>
    </source>
</evidence>
<evidence type="ECO:0000256" key="2">
    <source>
        <dbReference type="ARBA" id="ARBA00023136"/>
    </source>
</evidence>
<dbReference type="Pfam" id="PF00691">
    <property type="entry name" value="OmpA"/>
    <property type="match status" value="1"/>
</dbReference>
<organism evidence="7 8">
    <name type="scientific">Stenotrophomonas humi</name>
    <dbReference type="NCBI Taxonomy" id="405444"/>
    <lineage>
        <taxon>Bacteria</taxon>
        <taxon>Pseudomonadati</taxon>
        <taxon>Pseudomonadota</taxon>
        <taxon>Gammaproteobacteria</taxon>
        <taxon>Lysobacterales</taxon>
        <taxon>Lysobacteraceae</taxon>
        <taxon>Stenotrophomonas</taxon>
    </lineage>
</organism>
<dbReference type="GO" id="GO:0009279">
    <property type="term" value="C:cell outer membrane"/>
    <property type="evidence" value="ECO:0007669"/>
    <property type="project" value="UniProtKB-SubCell"/>
</dbReference>
<accession>A0A0R0C6Y7</accession>
<dbReference type="Gene3D" id="3.30.1330.60">
    <property type="entry name" value="OmpA-like domain"/>
    <property type="match status" value="1"/>
</dbReference>
<feature type="domain" description="OmpA-like" evidence="6">
    <location>
        <begin position="327"/>
        <end position="443"/>
    </location>
</feature>
<feature type="compositionally biased region" description="Basic and acidic residues" evidence="5">
    <location>
        <begin position="417"/>
        <end position="443"/>
    </location>
</feature>
<evidence type="ECO:0000256" key="5">
    <source>
        <dbReference type="SAM" id="MobiDB-lite"/>
    </source>
</evidence>
<feature type="region of interest" description="Disordered" evidence="5">
    <location>
        <begin position="412"/>
        <end position="443"/>
    </location>
</feature>
<dbReference type="SUPFAM" id="SSF140804">
    <property type="entry name" value="YidB-like"/>
    <property type="match status" value="1"/>
</dbReference>
<sequence length="443" mass="46362">MFESLIREAATRFHLGDNAGRLVRLLADAIFDPANGGFTGLRKRFTDAGLDDLFSSWIGKTPGDNVLQPDQFSAGFGQNLASGIASKLGIPAAAVNMAGAWLLPKIVGQLTAGGNIPTSRPADYDRWFGTTTPAAGYAGSATAATATSGGWWKWVIPLLILLAAFLAFRSCKKEEAVVPPPAEPVATTQPATPAVQANPRFGFDNVNGKVTVNGQVASDTDKTRLWDALKATFGEANLSGNIAVDPATLPAGWMDKLIAALPDLKASGLKFGFDGDKLNIDTSGLPEADRFAVSEKLRSLFGGFEISGLWDRAAAAMAGLKAGFSGDELVKALNLMNIYFDTGSATISRDSSETLANAANAIKQAPAGTRIEVGGHTDSTGDAAANVTLSQQRADAVAARLRELGVAADSLTAKGYGQDKPRASNDTEEGKAQNRRIEFTVAK</sequence>
<dbReference type="Gene3D" id="3.40.1520.20">
    <property type="match status" value="1"/>
</dbReference>